<sequence>NRVIPTDLRRDALGLQKDALWDDAAPAHAAILGGETEPGGTSHIDDEYRWAGVRDPKIMITTSKDPSSRLKMFAKVHGFLGNPDGLIICHLPYGPTAYFSMTDVIMRHDVPNIGTMSEQYPHLIFHNFKTPLGGRVKNILKYLFPVPKEDSHRVMTFANHDDFVAFRHHTFKKNSEAPKGIELVEVGPRFQLRLYEIKLGTLDQGDAADTEWAFRPYMNTTKKRRFISDEDGWKIAS</sequence>
<reference evidence="2" key="1">
    <citation type="submission" date="2020-11" db="EMBL/GenBank/DDBJ databases">
        <authorList>
            <person name="Tran Van P."/>
        </authorList>
    </citation>
    <scope>NUCLEOTIDE SEQUENCE</scope>
</reference>
<dbReference type="EMBL" id="CAJPEV010002166">
    <property type="protein sequence ID" value="CAG0895941.1"/>
    <property type="molecule type" value="Genomic_DNA"/>
</dbReference>
<dbReference type="InterPro" id="IPR044281">
    <property type="entry name" value="IMP4/RPF1"/>
</dbReference>
<dbReference type="GO" id="GO:0032040">
    <property type="term" value="C:small-subunit processome"/>
    <property type="evidence" value="ECO:0007669"/>
    <property type="project" value="TreeGrafter"/>
</dbReference>
<gene>
    <name evidence="2" type="ORF">DSTB1V02_LOCUS8972</name>
</gene>
<dbReference type="SMART" id="SM00879">
    <property type="entry name" value="Brix"/>
    <property type="match status" value="1"/>
</dbReference>
<keyword evidence="3" id="KW-1185">Reference proteome</keyword>
<dbReference type="PROSITE" id="PS50833">
    <property type="entry name" value="BRIX"/>
    <property type="match status" value="1"/>
</dbReference>
<dbReference type="GO" id="GO:0005654">
    <property type="term" value="C:nucleoplasm"/>
    <property type="evidence" value="ECO:0007669"/>
    <property type="project" value="UniProtKB-ARBA"/>
</dbReference>
<dbReference type="GO" id="GO:0034457">
    <property type="term" value="C:Mpp10 complex"/>
    <property type="evidence" value="ECO:0007669"/>
    <property type="project" value="UniProtKB-ARBA"/>
</dbReference>
<dbReference type="AlphaFoldDB" id="A0A7R9A808"/>
<evidence type="ECO:0000259" key="1">
    <source>
        <dbReference type="PROSITE" id="PS50833"/>
    </source>
</evidence>
<evidence type="ECO:0000313" key="2">
    <source>
        <dbReference type="EMBL" id="CAD7249173.1"/>
    </source>
</evidence>
<dbReference type="PANTHER" id="PTHR22734">
    <property type="entry name" value="U3 SMALL NUCLEOLAR RIBONUCLEOPROTEIN PROTEIN IMP4"/>
    <property type="match status" value="1"/>
</dbReference>
<dbReference type="SUPFAM" id="SSF52954">
    <property type="entry name" value="Class II aaRS ABD-related"/>
    <property type="match status" value="1"/>
</dbReference>
<dbReference type="EMBL" id="LR901683">
    <property type="protein sequence ID" value="CAD7249173.1"/>
    <property type="molecule type" value="Genomic_DNA"/>
</dbReference>
<dbReference type="Pfam" id="PF04427">
    <property type="entry name" value="Brix"/>
    <property type="match status" value="1"/>
</dbReference>
<dbReference type="GO" id="GO:0042274">
    <property type="term" value="P:ribosomal small subunit biogenesis"/>
    <property type="evidence" value="ECO:0007669"/>
    <property type="project" value="UniProtKB-ARBA"/>
</dbReference>
<proteinExistence type="predicted"/>
<dbReference type="PANTHER" id="PTHR22734:SF2">
    <property type="entry name" value="U3 SMALL NUCLEOLAR RIBONUCLEOPROTEIN PROTEIN IMP4"/>
    <property type="match status" value="1"/>
</dbReference>
<dbReference type="GO" id="GO:0006364">
    <property type="term" value="P:rRNA processing"/>
    <property type="evidence" value="ECO:0007669"/>
    <property type="project" value="InterPro"/>
</dbReference>
<dbReference type="OrthoDB" id="10253204at2759"/>
<name>A0A7R9A808_9CRUS</name>
<evidence type="ECO:0000313" key="3">
    <source>
        <dbReference type="Proteomes" id="UP000677054"/>
    </source>
</evidence>
<dbReference type="Gene3D" id="3.40.50.10480">
    <property type="entry name" value="Probable brix-domain ribosomal biogenesis protein"/>
    <property type="match status" value="1"/>
</dbReference>
<feature type="non-terminal residue" evidence="2">
    <location>
        <position position="1"/>
    </location>
</feature>
<organism evidence="2">
    <name type="scientific">Darwinula stevensoni</name>
    <dbReference type="NCBI Taxonomy" id="69355"/>
    <lineage>
        <taxon>Eukaryota</taxon>
        <taxon>Metazoa</taxon>
        <taxon>Ecdysozoa</taxon>
        <taxon>Arthropoda</taxon>
        <taxon>Crustacea</taxon>
        <taxon>Oligostraca</taxon>
        <taxon>Ostracoda</taxon>
        <taxon>Podocopa</taxon>
        <taxon>Podocopida</taxon>
        <taxon>Darwinulocopina</taxon>
        <taxon>Darwinuloidea</taxon>
        <taxon>Darwinulidae</taxon>
        <taxon>Darwinula</taxon>
    </lineage>
</organism>
<dbReference type="GO" id="GO:0042134">
    <property type="term" value="F:rRNA primary transcript binding"/>
    <property type="evidence" value="ECO:0007669"/>
    <property type="project" value="InterPro"/>
</dbReference>
<dbReference type="InterPro" id="IPR007109">
    <property type="entry name" value="Brix"/>
</dbReference>
<protein>
    <recommendedName>
        <fullName evidence="1">Brix domain-containing protein</fullName>
    </recommendedName>
</protein>
<dbReference type="GO" id="GO:0030515">
    <property type="term" value="F:snoRNA binding"/>
    <property type="evidence" value="ECO:0007669"/>
    <property type="project" value="TreeGrafter"/>
</dbReference>
<accession>A0A7R9A808</accession>
<dbReference type="Proteomes" id="UP000677054">
    <property type="component" value="Unassembled WGS sequence"/>
</dbReference>
<dbReference type="FunFam" id="3.40.50.10480:FF:000001">
    <property type="entry name" value="IMP4, U3 small nucleolar ribonucleoprotein"/>
    <property type="match status" value="1"/>
</dbReference>
<feature type="domain" description="Brix" evidence="1">
    <location>
        <begin position="1"/>
        <end position="203"/>
    </location>
</feature>